<dbReference type="PROSITE" id="PS00061">
    <property type="entry name" value="ADH_SHORT"/>
    <property type="match status" value="1"/>
</dbReference>
<keyword evidence="4" id="KW-1185">Reference proteome</keyword>
<dbReference type="Pfam" id="PF13561">
    <property type="entry name" value="adh_short_C2"/>
    <property type="match status" value="1"/>
</dbReference>
<dbReference type="Proteomes" id="UP000524237">
    <property type="component" value="Unassembled WGS sequence"/>
</dbReference>
<dbReference type="PRINTS" id="PR00080">
    <property type="entry name" value="SDRFAMILY"/>
</dbReference>
<dbReference type="RefSeq" id="WP_182484846.1">
    <property type="nucleotide sequence ID" value="NZ_JACGWU010000004.1"/>
</dbReference>
<keyword evidence="2 3" id="KW-0560">Oxidoreductase</keyword>
<organism evidence="3 4">
    <name type="scientific">Alpinimonas psychrophila</name>
    <dbReference type="NCBI Taxonomy" id="748908"/>
    <lineage>
        <taxon>Bacteria</taxon>
        <taxon>Bacillati</taxon>
        <taxon>Actinomycetota</taxon>
        <taxon>Actinomycetes</taxon>
        <taxon>Micrococcales</taxon>
        <taxon>Microbacteriaceae</taxon>
        <taxon>Alpinimonas</taxon>
    </lineage>
</organism>
<dbReference type="Gene3D" id="3.40.50.720">
    <property type="entry name" value="NAD(P)-binding Rossmann-like Domain"/>
    <property type="match status" value="1"/>
</dbReference>
<dbReference type="AlphaFoldDB" id="A0A7W3PPE6"/>
<protein>
    <submittedName>
        <fullName evidence="3">3-oxoacyl-[acyl-carrier protein] reductase</fullName>
        <ecNumber evidence="3">1.1.1.100</ecNumber>
    </submittedName>
</protein>
<dbReference type="GO" id="GO:0032787">
    <property type="term" value="P:monocarboxylic acid metabolic process"/>
    <property type="evidence" value="ECO:0007669"/>
    <property type="project" value="UniProtKB-ARBA"/>
</dbReference>
<evidence type="ECO:0000313" key="4">
    <source>
        <dbReference type="Proteomes" id="UP000524237"/>
    </source>
</evidence>
<comment type="similarity">
    <text evidence="1">Belongs to the short-chain dehydrogenases/reductases (SDR) family.</text>
</comment>
<proteinExistence type="inferred from homology"/>
<dbReference type="InterPro" id="IPR020904">
    <property type="entry name" value="Sc_DH/Rdtase_CS"/>
</dbReference>
<dbReference type="EMBL" id="JACGWU010000004">
    <property type="protein sequence ID" value="MBA8829412.1"/>
    <property type="molecule type" value="Genomic_DNA"/>
</dbReference>
<comment type="caution">
    <text evidence="3">The sequence shown here is derived from an EMBL/GenBank/DDBJ whole genome shotgun (WGS) entry which is preliminary data.</text>
</comment>
<dbReference type="FunFam" id="3.40.50.720:FF:000173">
    <property type="entry name" value="3-oxoacyl-[acyl-carrier protein] reductase"/>
    <property type="match status" value="1"/>
</dbReference>
<evidence type="ECO:0000256" key="2">
    <source>
        <dbReference type="ARBA" id="ARBA00023002"/>
    </source>
</evidence>
<sequence length="279" mass="28174">MSSFPPASQAASQISALTDLTGKTALVTGAGSATGIGFASARLLGEMGARVIVTGTTARIHDRVTELEALGIDTVGLVVRLDTADGADALSKGLADVAAGVWDVPSILVNNAGMVTVDDAEIAQGGIEMSTSDWEKALAINLTTAFHATRAVIAFMRTARWGRIINITSVTGPVMGARGDIGYAAAKAGMVGMTRALAVDEAPLGITVNAVAPGWIETGSQLPSEAIEGTLVPAGRSGTAVEIASAVAWLASPGASYITGQVIVVDGGNSVGEERTQRS</sequence>
<dbReference type="InterPro" id="IPR036291">
    <property type="entry name" value="NAD(P)-bd_dom_sf"/>
</dbReference>
<dbReference type="InterPro" id="IPR002347">
    <property type="entry name" value="SDR_fam"/>
</dbReference>
<evidence type="ECO:0000313" key="3">
    <source>
        <dbReference type="EMBL" id="MBA8829412.1"/>
    </source>
</evidence>
<dbReference type="PANTHER" id="PTHR42879">
    <property type="entry name" value="3-OXOACYL-(ACYL-CARRIER-PROTEIN) REDUCTASE"/>
    <property type="match status" value="1"/>
</dbReference>
<gene>
    <name evidence="3" type="ORF">FB555_001517</name>
</gene>
<dbReference type="PANTHER" id="PTHR42879:SF2">
    <property type="entry name" value="3-OXOACYL-[ACYL-CARRIER-PROTEIN] REDUCTASE FABG"/>
    <property type="match status" value="1"/>
</dbReference>
<dbReference type="EC" id="1.1.1.100" evidence="3"/>
<reference evidence="3 4" key="1">
    <citation type="submission" date="2020-07" db="EMBL/GenBank/DDBJ databases">
        <title>Sequencing the genomes of 1000 actinobacteria strains.</title>
        <authorList>
            <person name="Klenk H.-P."/>
        </authorList>
    </citation>
    <scope>NUCLEOTIDE SEQUENCE [LARGE SCALE GENOMIC DNA]</scope>
    <source>
        <strain evidence="3 4">DSM 23737</strain>
    </source>
</reference>
<dbReference type="SUPFAM" id="SSF51735">
    <property type="entry name" value="NAD(P)-binding Rossmann-fold domains"/>
    <property type="match status" value="1"/>
</dbReference>
<dbReference type="PRINTS" id="PR00081">
    <property type="entry name" value="GDHRDH"/>
</dbReference>
<dbReference type="InterPro" id="IPR050259">
    <property type="entry name" value="SDR"/>
</dbReference>
<evidence type="ECO:0000256" key="1">
    <source>
        <dbReference type="ARBA" id="ARBA00006484"/>
    </source>
</evidence>
<accession>A0A7W3PPE6</accession>
<dbReference type="GO" id="GO:0004316">
    <property type="term" value="F:3-oxoacyl-[acyl-carrier-protein] reductase (NADPH) activity"/>
    <property type="evidence" value="ECO:0007669"/>
    <property type="project" value="UniProtKB-EC"/>
</dbReference>
<name>A0A7W3PPE6_9MICO</name>